<sequence>MKKTKVCGIQRGLAFRKGRLKMDITINAPAEKIAELEERMKSDGDFLKEIADDPSAALAPYGIEMDEETEAAVKAHFESIVAPGPGASPVSVAVAVGLAVALAIPHQQ</sequence>
<keyword evidence="2" id="KW-1185">Reference proteome</keyword>
<reference evidence="1 2" key="1">
    <citation type="submission" date="2019-06" db="EMBL/GenBank/DDBJ databases">
        <title>Paenimaribius caenipelagi gen. nov., sp. nov., isolated from a tidal flat.</title>
        <authorList>
            <person name="Yoon J.-H."/>
        </authorList>
    </citation>
    <scope>NUCLEOTIDE SEQUENCE [LARGE SCALE GENOMIC DNA]</scope>
    <source>
        <strain evidence="1 2">JBTF-M29</strain>
    </source>
</reference>
<dbReference type="Proteomes" id="UP000318590">
    <property type="component" value="Unassembled WGS sequence"/>
</dbReference>
<dbReference type="RefSeq" id="WP_142836301.1">
    <property type="nucleotide sequence ID" value="NZ_VFSV01000082.1"/>
</dbReference>
<comment type="caution">
    <text evidence="1">The sequence shown here is derived from an EMBL/GenBank/DDBJ whole genome shotgun (WGS) entry which is preliminary data.</text>
</comment>
<evidence type="ECO:0000313" key="2">
    <source>
        <dbReference type="Proteomes" id="UP000318590"/>
    </source>
</evidence>
<gene>
    <name evidence="1" type="ORF">FEV53_19290</name>
</gene>
<accession>A0A547PJD9</accession>
<evidence type="ECO:0000313" key="1">
    <source>
        <dbReference type="EMBL" id="TRD14262.1"/>
    </source>
</evidence>
<proteinExistence type="predicted"/>
<organism evidence="1 2">
    <name type="scientific">Palleronia caenipelagi</name>
    <dbReference type="NCBI Taxonomy" id="2489174"/>
    <lineage>
        <taxon>Bacteria</taxon>
        <taxon>Pseudomonadati</taxon>
        <taxon>Pseudomonadota</taxon>
        <taxon>Alphaproteobacteria</taxon>
        <taxon>Rhodobacterales</taxon>
        <taxon>Roseobacteraceae</taxon>
        <taxon>Palleronia</taxon>
    </lineage>
</organism>
<dbReference type="EMBL" id="VFSV01000082">
    <property type="protein sequence ID" value="TRD14262.1"/>
    <property type="molecule type" value="Genomic_DNA"/>
</dbReference>
<name>A0A547PJD9_9RHOB</name>
<dbReference type="AlphaFoldDB" id="A0A547PJD9"/>
<protein>
    <submittedName>
        <fullName evidence="1">Uncharacterized protein</fullName>
    </submittedName>
</protein>